<proteinExistence type="predicted"/>
<evidence type="ECO:0000313" key="2">
    <source>
        <dbReference type="Proteomes" id="UP000054047"/>
    </source>
</evidence>
<sequence length="226" mass="26101">MRQETYLKLLAEEVLAVFKTGYADLFDLCPIIQLQLIHAQEWYVLKEHNVTPTPESVDHSVPYPTLQLHRIHVNVSLVHKEQHVIQIQEFVARSGHFLQLPQIRVIGWSAHRELSVIEIQGYVDHSDHCQMPQWVNARELFVRRELNATRTQVYVALFDLRIAPQHHVLPTPTTAIVLHPVHLHVRKPPPAAVLHVFPLVFAIADIHRPAQLTQPAFYPLNVVYTK</sequence>
<dbReference type="EMBL" id="KN726191">
    <property type="protein sequence ID" value="KIH69266.1"/>
    <property type="molecule type" value="Genomic_DNA"/>
</dbReference>
<dbReference type="Proteomes" id="UP000054047">
    <property type="component" value="Unassembled WGS sequence"/>
</dbReference>
<organism evidence="1 2">
    <name type="scientific">Ancylostoma duodenale</name>
    <dbReference type="NCBI Taxonomy" id="51022"/>
    <lineage>
        <taxon>Eukaryota</taxon>
        <taxon>Metazoa</taxon>
        <taxon>Ecdysozoa</taxon>
        <taxon>Nematoda</taxon>
        <taxon>Chromadorea</taxon>
        <taxon>Rhabditida</taxon>
        <taxon>Rhabditina</taxon>
        <taxon>Rhabditomorpha</taxon>
        <taxon>Strongyloidea</taxon>
        <taxon>Ancylostomatidae</taxon>
        <taxon>Ancylostomatinae</taxon>
        <taxon>Ancylostoma</taxon>
    </lineage>
</organism>
<protein>
    <submittedName>
        <fullName evidence="1">Uncharacterized protein</fullName>
    </submittedName>
</protein>
<dbReference type="AlphaFoldDB" id="A0A0C2HHZ6"/>
<reference evidence="1 2" key="1">
    <citation type="submission" date="2013-12" db="EMBL/GenBank/DDBJ databases">
        <title>Draft genome of the parsitic nematode Ancylostoma duodenale.</title>
        <authorList>
            <person name="Mitreva M."/>
        </authorList>
    </citation>
    <scope>NUCLEOTIDE SEQUENCE [LARGE SCALE GENOMIC DNA]</scope>
    <source>
        <strain evidence="1 2">Zhejiang</strain>
    </source>
</reference>
<accession>A0A0C2HHZ6</accession>
<evidence type="ECO:0000313" key="1">
    <source>
        <dbReference type="EMBL" id="KIH69266.1"/>
    </source>
</evidence>
<gene>
    <name evidence="1" type="ORF">ANCDUO_00393</name>
</gene>
<keyword evidence="2" id="KW-1185">Reference proteome</keyword>
<name>A0A0C2HHZ6_9BILA</name>